<gene>
    <name evidence="4" type="ORF">IHE71_07285</name>
</gene>
<evidence type="ECO:0000313" key="5">
    <source>
        <dbReference type="Proteomes" id="UP000625527"/>
    </source>
</evidence>
<accession>A0ABR9MVT7</accession>
<evidence type="ECO:0000313" key="4">
    <source>
        <dbReference type="EMBL" id="MBE1875507.1"/>
    </source>
</evidence>
<keyword evidence="5" id="KW-1185">Reference proteome</keyword>
<evidence type="ECO:0000256" key="2">
    <source>
        <dbReference type="SAM" id="MobiDB-lite"/>
    </source>
</evidence>
<dbReference type="InterPro" id="IPR015797">
    <property type="entry name" value="NUDIX_hydrolase-like_dom_sf"/>
</dbReference>
<dbReference type="RefSeq" id="WP_192862078.1">
    <property type="nucleotide sequence ID" value="NZ_JADAQT010000065.1"/>
</dbReference>
<proteinExistence type="predicted"/>
<feature type="region of interest" description="Disordered" evidence="2">
    <location>
        <begin position="154"/>
        <end position="195"/>
    </location>
</feature>
<dbReference type="PROSITE" id="PS00893">
    <property type="entry name" value="NUDIX_BOX"/>
    <property type="match status" value="1"/>
</dbReference>
<keyword evidence="1 4" id="KW-0378">Hydrolase</keyword>
<dbReference type="EMBL" id="JADAQT010000065">
    <property type="protein sequence ID" value="MBE1875507.1"/>
    <property type="molecule type" value="Genomic_DNA"/>
</dbReference>
<dbReference type="Gene3D" id="3.90.79.10">
    <property type="entry name" value="Nucleoside Triphosphate Pyrophosphohydrolase"/>
    <property type="match status" value="1"/>
</dbReference>
<name>A0ABR9MVT7_9MICO</name>
<organism evidence="4 5">
    <name type="scientific">Myceligenerans pegani</name>
    <dbReference type="NCBI Taxonomy" id="2776917"/>
    <lineage>
        <taxon>Bacteria</taxon>
        <taxon>Bacillati</taxon>
        <taxon>Actinomycetota</taxon>
        <taxon>Actinomycetes</taxon>
        <taxon>Micrococcales</taxon>
        <taxon>Promicromonosporaceae</taxon>
        <taxon>Myceligenerans</taxon>
    </lineage>
</organism>
<dbReference type="SUPFAM" id="SSF55811">
    <property type="entry name" value="Nudix"/>
    <property type="match status" value="1"/>
</dbReference>
<sequence length="195" mass="21363">MTDLVRWLPPNEYHAKLPRKRIGAGVLLRGSGDRIVAIVPSYKPGLEIPGGVVETGESPWDAAERELKEELGIVREGMPLLVVDHVPVADDGVPEGLLLIFDGGWLTPDEERDLRGTDEEVWSVSLYEIDEATREMKTWLGRRVRLAFETAKSVSGPALSAKGHRRPVQSQPPQPAAPDDIPVPALPETALAESR</sequence>
<dbReference type="Pfam" id="PF00293">
    <property type="entry name" value="NUDIX"/>
    <property type="match status" value="1"/>
</dbReference>
<protein>
    <submittedName>
        <fullName evidence="4">NUDIX hydrolase</fullName>
    </submittedName>
</protein>
<evidence type="ECO:0000259" key="3">
    <source>
        <dbReference type="PROSITE" id="PS51462"/>
    </source>
</evidence>
<feature type="domain" description="Nudix hydrolase" evidence="3">
    <location>
        <begin position="18"/>
        <end position="146"/>
    </location>
</feature>
<dbReference type="InterPro" id="IPR000086">
    <property type="entry name" value="NUDIX_hydrolase_dom"/>
</dbReference>
<dbReference type="InterPro" id="IPR020084">
    <property type="entry name" value="NUDIX_hydrolase_CS"/>
</dbReference>
<evidence type="ECO:0000256" key="1">
    <source>
        <dbReference type="ARBA" id="ARBA00022801"/>
    </source>
</evidence>
<dbReference type="PROSITE" id="PS51462">
    <property type="entry name" value="NUDIX"/>
    <property type="match status" value="1"/>
</dbReference>
<reference evidence="4 5" key="1">
    <citation type="submission" date="2020-10" db="EMBL/GenBank/DDBJ databases">
        <title>Myceligenerans pegani sp. nov., an endophytic actinomycete isolated from Peganum harmala L. in Xinjiang, China.</title>
        <authorList>
            <person name="Xin L."/>
        </authorList>
    </citation>
    <scope>NUCLEOTIDE SEQUENCE [LARGE SCALE GENOMIC DNA]</scope>
    <source>
        <strain evidence="4 5">TRM65318</strain>
    </source>
</reference>
<dbReference type="Proteomes" id="UP000625527">
    <property type="component" value="Unassembled WGS sequence"/>
</dbReference>
<comment type="caution">
    <text evidence="4">The sequence shown here is derived from an EMBL/GenBank/DDBJ whole genome shotgun (WGS) entry which is preliminary data.</text>
</comment>
<feature type="compositionally biased region" description="Low complexity" evidence="2">
    <location>
        <begin position="177"/>
        <end position="187"/>
    </location>
</feature>
<dbReference type="GO" id="GO:0016787">
    <property type="term" value="F:hydrolase activity"/>
    <property type="evidence" value="ECO:0007669"/>
    <property type="project" value="UniProtKB-KW"/>
</dbReference>